<gene>
    <name evidence="4" type="ORF">G7043_25245</name>
</gene>
<dbReference type="Gene3D" id="3.30.1330.120">
    <property type="entry name" value="2-methylcitrate dehydratase PrpD"/>
    <property type="match status" value="1"/>
</dbReference>
<proteinExistence type="inferred from homology"/>
<dbReference type="Pfam" id="PF19305">
    <property type="entry name" value="MmgE_PrpD_C"/>
    <property type="match status" value="1"/>
</dbReference>
<dbReference type="Gene3D" id="1.10.4100.10">
    <property type="entry name" value="2-methylcitrate dehydratase PrpD"/>
    <property type="match status" value="1"/>
</dbReference>
<feature type="domain" description="MmgE/PrpD N-terminal" evidence="2">
    <location>
        <begin position="5"/>
        <end position="240"/>
    </location>
</feature>
<dbReference type="PANTHER" id="PTHR16943:SF8">
    <property type="entry name" value="2-METHYLCITRATE DEHYDRATASE"/>
    <property type="match status" value="1"/>
</dbReference>
<dbReference type="RefSeq" id="WP_166049540.1">
    <property type="nucleotide sequence ID" value="NZ_JAAMPJ010000007.1"/>
</dbReference>
<dbReference type="SUPFAM" id="SSF103378">
    <property type="entry name" value="2-methylcitrate dehydratase PrpD"/>
    <property type="match status" value="1"/>
</dbReference>
<dbReference type="AlphaFoldDB" id="A0A7C9VVY3"/>
<dbReference type="InterPro" id="IPR042188">
    <property type="entry name" value="MmgE/PrpD_sf_2"/>
</dbReference>
<evidence type="ECO:0000313" key="5">
    <source>
        <dbReference type="Proteomes" id="UP000481360"/>
    </source>
</evidence>
<dbReference type="Proteomes" id="UP000481360">
    <property type="component" value="Unassembled WGS sequence"/>
</dbReference>
<dbReference type="InterPro" id="IPR045337">
    <property type="entry name" value="MmgE_PrpD_C"/>
</dbReference>
<evidence type="ECO:0000256" key="1">
    <source>
        <dbReference type="ARBA" id="ARBA00006174"/>
    </source>
</evidence>
<evidence type="ECO:0000259" key="2">
    <source>
        <dbReference type="Pfam" id="PF03972"/>
    </source>
</evidence>
<dbReference type="InterPro" id="IPR036148">
    <property type="entry name" value="MmgE/PrpD_sf"/>
</dbReference>
<name>A0A7C9VVY3_9PSEU</name>
<protein>
    <submittedName>
        <fullName evidence="4">MmgE/PrpD family protein</fullName>
    </submittedName>
</protein>
<dbReference type="InterPro" id="IPR042183">
    <property type="entry name" value="MmgE/PrpD_sf_1"/>
</dbReference>
<organism evidence="4 5">
    <name type="scientific">Lentzea alba</name>
    <dbReference type="NCBI Taxonomy" id="2714351"/>
    <lineage>
        <taxon>Bacteria</taxon>
        <taxon>Bacillati</taxon>
        <taxon>Actinomycetota</taxon>
        <taxon>Actinomycetes</taxon>
        <taxon>Pseudonocardiales</taxon>
        <taxon>Pseudonocardiaceae</taxon>
        <taxon>Lentzea</taxon>
    </lineage>
</organism>
<reference evidence="4 5" key="1">
    <citation type="submission" date="2020-03" db="EMBL/GenBank/DDBJ databases">
        <title>Isolation and identification of active actinomycetes.</title>
        <authorList>
            <person name="Sun X."/>
        </authorList>
    </citation>
    <scope>NUCLEOTIDE SEQUENCE [LARGE SCALE GENOMIC DNA]</scope>
    <source>
        <strain evidence="4 5">NEAU-D13</strain>
    </source>
</reference>
<dbReference type="Pfam" id="PF03972">
    <property type="entry name" value="MmgE_PrpD_N"/>
    <property type="match status" value="1"/>
</dbReference>
<dbReference type="InterPro" id="IPR045336">
    <property type="entry name" value="MmgE_PrpD_N"/>
</dbReference>
<dbReference type="PANTHER" id="PTHR16943">
    <property type="entry name" value="2-METHYLCITRATE DEHYDRATASE-RELATED"/>
    <property type="match status" value="1"/>
</dbReference>
<comment type="caution">
    <text evidence="4">The sequence shown here is derived from an EMBL/GenBank/DDBJ whole genome shotgun (WGS) entry which is preliminary data.</text>
</comment>
<keyword evidence="5" id="KW-1185">Reference proteome</keyword>
<feature type="domain" description="MmgE/PrpD C-terminal" evidence="3">
    <location>
        <begin position="266"/>
        <end position="435"/>
    </location>
</feature>
<dbReference type="EMBL" id="JAAMPJ010000007">
    <property type="protein sequence ID" value="NGY62236.1"/>
    <property type="molecule type" value="Genomic_DNA"/>
</dbReference>
<evidence type="ECO:0000313" key="4">
    <source>
        <dbReference type="EMBL" id="NGY62236.1"/>
    </source>
</evidence>
<dbReference type="GO" id="GO:0016829">
    <property type="term" value="F:lyase activity"/>
    <property type="evidence" value="ECO:0007669"/>
    <property type="project" value="InterPro"/>
</dbReference>
<dbReference type="InterPro" id="IPR005656">
    <property type="entry name" value="MmgE_PrpD"/>
</dbReference>
<evidence type="ECO:0000259" key="3">
    <source>
        <dbReference type="Pfam" id="PF19305"/>
    </source>
</evidence>
<comment type="similarity">
    <text evidence="1">Belongs to the PrpD family.</text>
</comment>
<sequence length="467" mass="50412">MIADDLGSWAAALCFDDLSEHAVHTVRQRLVDTLGCGLGAFHAEPSQAARRLARALPLGPSTVLGTSDRTTADVAAFVNGTMVRYLDFNDGYIGLEPGHPSDNIPACLAVAEAEGRSGRDLVTAVALGYEVQVQLQDAANLYRRGWDHVNYVLVSATLAAGKLMGLDAGQLTQAVNIALNGHIAMRQVRAGELTSWKGSSAPNAARNGVFAAWLAREGFTGPAPIFEGEMGFMRQVSGSFVLEPLMFPRASSSAYAVSRTLTKLLPTNGEMQTAVWATLALREQIPDLHEIDRIVVDTTHIGWTILGKDQEKWRPTTRETADRSLPYTVARVLVDGELTVSSYDPDALADPAVAALMARVEVREAPVLTAMLPARIPNRVTIRLTSGDELVREVLDAPGGHETPMTDEQFEEKFTALVAPLTSAERCGRMLDEIWNIDRAPTVTALTGALVVVDDHPILDRPSRETS</sequence>
<accession>A0A7C9VVY3</accession>